<accession>A0A1I3TUR4</accession>
<feature type="transmembrane region" description="Helical" evidence="1">
    <location>
        <begin position="73"/>
        <end position="91"/>
    </location>
</feature>
<dbReference type="AlphaFoldDB" id="A0A1I3TUR4"/>
<feature type="domain" description="DUF1206" evidence="2">
    <location>
        <begin position="28"/>
        <end position="95"/>
    </location>
</feature>
<feature type="domain" description="DUF1206" evidence="2">
    <location>
        <begin position="205"/>
        <end position="273"/>
    </location>
</feature>
<protein>
    <recommendedName>
        <fullName evidence="2">DUF1206 domain-containing protein</fullName>
    </recommendedName>
</protein>
<feature type="transmembrane region" description="Helical" evidence="1">
    <location>
        <begin position="205"/>
        <end position="228"/>
    </location>
</feature>
<keyword evidence="1" id="KW-1133">Transmembrane helix</keyword>
<keyword evidence="1" id="KW-0472">Membrane</keyword>
<evidence type="ECO:0000313" key="3">
    <source>
        <dbReference type="EMBL" id="SFJ74372.1"/>
    </source>
</evidence>
<keyword evidence="1" id="KW-0812">Transmembrane</keyword>
<evidence type="ECO:0000256" key="1">
    <source>
        <dbReference type="SAM" id="Phobius"/>
    </source>
</evidence>
<keyword evidence="4" id="KW-1185">Reference proteome</keyword>
<feature type="transmembrane region" description="Helical" evidence="1">
    <location>
        <begin position="34"/>
        <end position="53"/>
    </location>
</feature>
<feature type="transmembrane region" description="Helical" evidence="1">
    <location>
        <begin position="248"/>
        <end position="266"/>
    </location>
</feature>
<reference evidence="4" key="1">
    <citation type="submission" date="2016-10" db="EMBL/GenBank/DDBJ databases">
        <authorList>
            <person name="Varghese N."/>
            <person name="Submissions S."/>
        </authorList>
    </citation>
    <scope>NUCLEOTIDE SEQUENCE [LARGE SCALE GENOMIC DNA]</scope>
    <source>
        <strain evidence="4">CGMCC 1.3704</strain>
    </source>
</reference>
<dbReference type="OrthoDB" id="5702018at2"/>
<dbReference type="RefSeq" id="WP_075036013.1">
    <property type="nucleotide sequence ID" value="NZ_FOSB01000004.1"/>
</dbReference>
<feature type="transmembrane region" description="Helical" evidence="1">
    <location>
        <begin position="111"/>
        <end position="134"/>
    </location>
</feature>
<proteinExistence type="predicted"/>
<dbReference type="InterPro" id="IPR009597">
    <property type="entry name" value="DUF1206"/>
</dbReference>
<feature type="domain" description="DUF1206" evidence="2">
    <location>
        <begin position="111"/>
        <end position="178"/>
    </location>
</feature>
<sequence length="285" mass="30915">MASSNPASPDLKETKEEIKPWVRRFARFGFMTKGTVYMLIGILTLMASISIGGEATGTKGMFRSLAGVLFGEILLWIIAIGLFGYISWLIIKAVVDPLNKGKDGKGLISRIGYLVGSIIYGGLALNAIKIALHTRSDGGDTEQTFSARLLSQPFGQWLVGLVGVIVIGYGIYEFYHGSTGTFMKRMRLAEMEKHKRKVAKHTGQFGLSARGIVLGLIGFFFIQTALSANPSEAKGLDGALSEIAQQPHGQVLLGVAAVGLILYGIYQMVRGRYTHMNFGEKSSLF</sequence>
<gene>
    <name evidence="3" type="ORF">SAMN04487936_1046</name>
</gene>
<name>A0A1I3TUR4_HALDA</name>
<evidence type="ECO:0000259" key="2">
    <source>
        <dbReference type="Pfam" id="PF06724"/>
    </source>
</evidence>
<dbReference type="Pfam" id="PF06724">
    <property type="entry name" value="DUF1206"/>
    <property type="match status" value="3"/>
</dbReference>
<organism evidence="3 4">
    <name type="scientific">Halobacillus dabanensis</name>
    <dbReference type="NCBI Taxonomy" id="240302"/>
    <lineage>
        <taxon>Bacteria</taxon>
        <taxon>Bacillati</taxon>
        <taxon>Bacillota</taxon>
        <taxon>Bacilli</taxon>
        <taxon>Bacillales</taxon>
        <taxon>Bacillaceae</taxon>
        <taxon>Halobacillus</taxon>
    </lineage>
</organism>
<evidence type="ECO:0000313" key="4">
    <source>
        <dbReference type="Proteomes" id="UP000183557"/>
    </source>
</evidence>
<dbReference type="EMBL" id="FOSB01000004">
    <property type="protein sequence ID" value="SFJ74372.1"/>
    <property type="molecule type" value="Genomic_DNA"/>
</dbReference>
<feature type="transmembrane region" description="Helical" evidence="1">
    <location>
        <begin position="154"/>
        <end position="175"/>
    </location>
</feature>
<dbReference type="Proteomes" id="UP000183557">
    <property type="component" value="Unassembled WGS sequence"/>
</dbReference>